<dbReference type="Pfam" id="PF19457">
    <property type="entry name" value="DUF5994"/>
    <property type="match status" value="1"/>
</dbReference>
<gene>
    <name evidence="1" type="ORF">L2K70_16995</name>
</gene>
<reference evidence="1 2" key="1">
    <citation type="submission" date="2022-01" db="EMBL/GenBank/DDBJ databases">
        <title>Nocardioides sp. nov., an actinomycete isolated from mining soil.</title>
        <authorList>
            <person name="Liu L."/>
        </authorList>
    </citation>
    <scope>NUCLEOTIDE SEQUENCE [LARGE SCALE GENOMIC DNA]</scope>
    <source>
        <strain evidence="1 2">KLBMP 9356</strain>
    </source>
</reference>
<sequence length="156" mass="16581">MATSPDLTHLSSFGRTPVRLRLVEDAAPGELAGVWWPQSRDLQTEAADLVDHFPGSAGRVERLLFSRPDWDASATAEGGGVRSIVAARGRVKVGSFPHDDTHLMIVTVGGGRRLKLHVIPSAITPAEGEELLRGAYGVDATSTGAADGERRTDEIS</sequence>
<evidence type="ECO:0000313" key="2">
    <source>
        <dbReference type="Proteomes" id="UP001201161"/>
    </source>
</evidence>
<keyword evidence="2" id="KW-1185">Reference proteome</keyword>
<comment type="caution">
    <text evidence="1">The sequence shown here is derived from an EMBL/GenBank/DDBJ whole genome shotgun (WGS) entry which is preliminary data.</text>
</comment>
<organism evidence="1 2">
    <name type="scientific">Nocardioides potassii</name>
    <dbReference type="NCBI Taxonomy" id="2911371"/>
    <lineage>
        <taxon>Bacteria</taxon>
        <taxon>Bacillati</taxon>
        <taxon>Actinomycetota</taxon>
        <taxon>Actinomycetes</taxon>
        <taxon>Propionibacteriales</taxon>
        <taxon>Nocardioidaceae</taxon>
        <taxon>Nocardioides</taxon>
    </lineage>
</organism>
<accession>A0ABS9HGP9</accession>
<evidence type="ECO:0000313" key="1">
    <source>
        <dbReference type="EMBL" id="MCF6379311.1"/>
    </source>
</evidence>
<dbReference type="EMBL" id="JAKJHZ010000010">
    <property type="protein sequence ID" value="MCF6379311.1"/>
    <property type="molecule type" value="Genomic_DNA"/>
</dbReference>
<dbReference type="InterPro" id="IPR046036">
    <property type="entry name" value="DUF5994"/>
</dbReference>
<dbReference type="RefSeq" id="WP_236404078.1">
    <property type="nucleotide sequence ID" value="NZ_JAKJHZ010000010.1"/>
</dbReference>
<dbReference type="Proteomes" id="UP001201161">
    <property type="component" value="Unassembled WGS sequence"/>
</dbReference>
<name>A0ABS9HGP9_9ACTN</name>
<protein>
    <submittedName>
        <fullName evidence="1">DUF5994 family protein</fullName>
    </submittedName>
</protein>
<proteinExistence type="predicted"/>